<comment type="caution">
    <text evidence="4">The sequence shown here is derived from an EMBL/GenBank/DDBJ whole genome shotgun (WGS) entry which is preliminary data.</text>
</comment>
<dbReference type="Proteomes" id="UP000175691">
    <property type="component" value="Unassembled WGS sequence"/>
</dbReference>
<comment type="similarity">
    <text evidence="1">Belongs to the leucine-binding protein family.</text>
</comment>
<dbReference type="CDD" id="cd06268">
    <property type="entry name" value="PBP1_ABC_transporter_LIVBP-like"/>
    <property type="match status" value="1"/>
</dbReference>
<dbReference type="AlphaFoldDB" id="A0A1E7ZGD1"/>
<evidence type="ECO:0000256" key="2">
    <source>
        <dbReference type="ARBA" id="ARBA00022729"/>
    </source>
</evidence>
<accession>A0A1E7ZGD1</accession>
<gene>
    <name evidence="4" type="ORF">BFC18_02665</name>
</gene>
<evidence type="ECO:0000313" key="4">
    <source>
        <dbReference type="EMBL" id="OFC72578.1"/>
    </source>
</evidence>
<dbReference type="InterPro" id="IPR028082">
    <property type="entry name" value="Peripla_BP_I"/>
</dbReference>
<dbReference type="OrthoDB" id="5341635at2"/>
<dbReference type="InterPro" id="IPR022478">
    <property type="entry name" value="ABC_transptr_sub-bd_PQQ"/>
</dbReference>
<dbReference type="InterPro" id="IPR028081">
    <property type="entry name" value="Leu-bd"/>
</dbReference>
<proteinExistence type="inferred from homology"/>
<evidence type="ECO:0000313" key="5">
    <source>
        <dbReference type="Proteomes" id="UP000175691"/>
    </source>
</evidence>
<keyword evidence="5" id="KW-1185">Reference proteome</keyword>
<keyword evidence="2" id="KW-0732">Signal</keyword>
<dbReference type="STRING" id="1656094.BFC18_02665"/>
<protein>
    <recommendedName>
        <fullName evidence="3">Leucine-binding protein domain-containing protein</fullName>
    </recommendedName>
</protein>
<organism evidence="4 5">
    <name type="scientific">Alteromonas confluentis</name>
    <dbReference type="NCBI Taxonomy" id="1656094"/>
    <lineage>
        <taxon>Bacteria</taxon>
        <taxon>Pseudomonadati</taxon>
        <taxon>Pseudomonadota</taxon>
        <taxon>Gammaproteobacteria</taxon>
        <taxon>Alteromonadales</taxon>
        <taxon>Alteromonadaceae</taxon>
        <taxon>Alteromonas/Salinimonas group</taxon>
        <taxon>Alteromonas</taxon>
    </lineage>
</organism>
<sequence>MLCLSPVHANELTINIAYVMQSSSKPSPSLALFKTPENNGVAGAELGIVDSNTTGKFLNQHYALQVIDGADSDELIEALNSWLATNPGPVILDVSDKVMSAILALPEASNRLFINATNKSDRWRVTQCQAGLVHTAPSYAMLGDALGQFLMARRWREWFIVEGSSEADKAMANAYVRSSKRFGTEITGRRTWTFDTDLRRTSQQEVPALTQGEDYDVVLVADADNLFGFYLPYNTYLPRPVAGTHGMKAASWHRSIEQWGALQLQNRFFDTNGRPMNEDDYNAWLAVRAVSEAVTRTKSANSATLYQYLMSDKFDLAAFKGRKLTFRNWNGQLRQPIPLVQPESLVSQSPQQGFLHPNTDLDTLGYDKPEVRCSMAQE</sequence>
<dbReference type="NCBIfam" id="TIGR03863">
    <property type="entry name" value="PQQ_ABC_bind"/>
    <property type="match status" value="1"/>
</dbReference>
<evidence type="ECO:0000259" key="3">
    <source>
        <dbReference type="Pfam" id="PF13458"/>
    </source>
</evidence>
<evidence type="ECO:0000256" key="1">
    <source>
        <dbReference type="ARBA" id="ARBA00010062"/>
    </source>
</evidence>
<dbReference type="EMBL" id="MDHN01000004">
    <property type="protein sequence ID" value="OFC72578.1"/>
    <property type="molecule type" value="Genomic_DNA"/>
</dbReference>
<feature type="domain" description="Leucine-binding protein" evidence="3">
    <location>
        <begin position="38"/>
        <end position="220"/>
    </location>
</feature>
<name>A0A1E7ZGD1_9ALTE</name>
<dbReference type="Pfam" id="PF13458">
    <property type="entry name" value="Peripla_BP_6"/>
    <property type="match status" value="1"/>
</dbReference>
<reference evidence="4 5" key="1">
    <citation type="submission" date="2016-08" db="EMBL/GenBank/DDBJ databases">
        <authorList>
            <person name="Seilhamer J.J."/>
        </authorList>
    </citation>
    <scope>NUCLEOTIDE SEQUENCE [LARGE SCALE GENOMIC DNA]</scope>
    <source>
        <strain evidence="4 5">KCTC 42603</strain>
    </source>
</reference>
<dbReference type="Gene3D" id="3.40.50.2300">
    <property type="match status" value="2"/>
</dbReference>
<dbReference type="SUPFAM" id="SSF53822">
    <property type="entry name" value="Periplasmic binding protein-like I"/>
    <property type="match status" value="1"/>
</dbReference>